<proteinExistence type="predicted"/>
<evidence type="ECO:0000313" key="1">
    <source>
        <dbReference type="EMBL" id="TDP58557.1"/>
    </source>
</evidence>
<accession>A0A4R6Q916</accession>
<comment type="caution">
    <text evidence="1">The sequence shown here is derived from an EMBL/GenBank/DDBJ whole genome shotgun (WGS) entry which is preliminary data.</text>
</comment>
<dbReference type="AlphaFoldDB" id="A0A4R6Q916"/>
<dbReference type="Proteomes" id="UP000295500">
    <property type="component" value="Unassembled WGS sequence"/>
</dbReference>
<evidence type="ECO:0000313" key="2">
    <source>
        <dbReference type="Proteomes" id="UP000295500"/>
    </source>
</evidence>
<sequence>MNVIQKKSYELLKEVDDICNENDIEHYLGPTALGLAATYQGHSADSINLDVIIPASEMQAFVDAVNKENRTDRTIDYMGNYKNHLSFTIEYVDKTTTFLNMKQGTDVSCYGVKVTLLPLRRDVKGFSGTWAGVLETGWECNGYRFTKNITVKRIIATGIVRIAMIVGKGRLARHLFKKLCKVYSGRSELVAFKRPKQKQFLVDGKYYDYPVNVTFEGRQFKAPSDFEAILKAFYGPLWREKLLSMNKAYSSTIISSRVPYEDYLRECRDSGHDIRDLFDGNRRNMIDGAFVLKDFKAMKQAILIAKRSGDRLNFYEEFQQKREIIQNLYSNKNYDKLALIFAEHEEKTLFYLNKKLGFCVSKEYFDIQCDIFRYEGRGYIIDKLTKLIPEEHYKPIV</sequence>
<keyword evidence="2" id="KW-1185">Reference proteome</keyword>
<organism evidence="1 2">
    <name type="scientific">Aminicella lysinilytica</name>
    <dbReference type="NCBI Taxonomy" id="433323"/>
    <lineage>
        <taxon>Bacteria</taxon>
        <taxon>Bacillati</taxon>
        <taxon>Bacillota</taxon>
        <taxon>Clostridia</taxon>
        <taxon>Peptostreptococcales</taxon>
        <taxon>Anaerovoracaceae</taxon>
        <taxon>Aminicella</taxon>
    </lineage>
</organism>
<reference evidence="1 2" key="1">
    <citation type="submission" date="2019-03" db="EMBL/GenBank/DDBJ databases">
        <title>Genomic Encyclopedia of Type Strains, Phase IV (KMG-IV): sequencing the most valuable type-strain genomes for metagenomic binning, comparative biology and taxonomic classification.</title>
        <authorList>
            <person name="Goeker M."/>
        </authorList>
    </citation>
    <scope>NUCLEOTIDE SEQUENCE [LARGE SCALE GENOMIC DNA]</scope>
    <source>
        <strain evidence="1 2">DSM 28287</strain>
    </source>
</reference>
<gene>
    <name evidence="1" type="ORF">EV211_10668</name>
</gene>
<name>A0A4R6Q916_9FIRM</name>
<dbReference type="RefSeq" id="WP_166635347.1">
    <property type="nucleotide sequence ID" value="NZ_SNXO01000006.1"/>
</dbReference>
<dbReference type="EMBL" id="SNXO01000006">
    <property type="protein sequence ID" value="TDP58557.1"/>
    <property type="molecule type" value="Genomic_DNA"/>
</dbReference>
<protein>
    <submittedName>
        <fullName evidence="1">Phosphorylcholine metabolism protein LicD</fullName>
    </submittedName>
</protein>